<reference evidence="1 2" key="1">
    <citation type="journal article" date="2015" name="Genome Announc.">
        <title>Complete Genome Sequence of Klebsiella pneumoniae Carbapenemase-Producing K. pneumoniae Myophage Miro.</title>
        <authorList>
            <person name="Mijalis E.M."/>
            <person name="Lessor L.E."/>
            <person name="Cahill J.L."/>
            <person name="Rasche E.S."/>
            <person name="Kuty Everett G.F."/>
        </authorList>
    </citation>
    <scope>NUCLEOTIDE SEQUENCE [LARGE SCALE GENOMIC DNA]</scope>
</reference>
<proteinExistence type="predicted"/>
<protein>
    <submittedName>
        <fullName evidence="1">Uncharacterized protein</fullName>
    </submittedName>
</protein>
<evidence type="ECO:0000313" key="1">
    <source>
        <dbReference type="EMBL" id="AKU44657.1"/>
    </source>
</evidence>
<gene>
    <name evidence="1" type="ORF">CPT_Miro73</name>
</gene>
<evidence type="ECO:0000313" key="2">
    <source>
        <dbReference type="Proteomes" id="UP000222117"/>
    </source>
</evidence>
<sequence>MQVKIIDTFFDDLTVGKVYDAVESKNELWIDSDWGIAVNLHTEASQELIEYEIVK</sequence>
<name>A0A0K1LQ49_9CAUD</name>
<dbReference type="Proteomes" id="UP000222117">
    <property type="component" value="Segment"/>
</dbReference>
<dbReference type="EMBL" id="KT001919">
    <property type="protein sequence ID" value="AKU44657.1"/>
    <property type="molecule type" value="Genomic_DNA"/>
</dbReference>
<accession>A0A0K1LQ49</accession>
<organism evidence="1 2">
    <name type="scientific">Klebsiella phage Miro</name>
    <dbReference type="NCBI Taxonomy" id="1675608"/>
    <lineage>
        <taxon>Viruses</taxon>
        <taxon>Duplodnaviria</taxon>
        <taxon>Heunggongvirae</taxon>
        <taxon>Uroviricota</taxon>
        <taxon>Caudoviricetes</taxon>
        <taxon>Pantevenvirales</taxon>
        <taxon>Straboviridae</taxon>
        <taxon>Slopekvirus</taxon>
        <taxon>Klebsiella virus Miro</taxon>
    </lineage>
</organism>